<dbReference type="PROSITE" id="PS50076">
    <property type="entry name" value="DNAJ_2"/>
    <property type="match status" value="1"/>
</dbReference>
<dbReference type="HOGENOM" id="CLU_037236_2_0_1"/>
<evidence type="ECO:0000256" key="7">
    <source>
        <dbReference type="ARBA" id="ARBA00023186"/>
    </source>
</evidence>
<dbReference type="STRING" id="1071381.G8BTW4"/>
<sequence>MFKNKFSLLLLLFSVATLVLSFTTDEVEIFRLQKEIATRYGEEISFYKFLKLPDLDKSTSNQIKKNLKKLAKKYHPDKNPKYKKFYSRLNEVTKILVNESSRKSYDYYLKNGFPDYNFNKGGFYFKRVQPKTWFTLSFIYIIASAMHYVILIIQYSSNQKRISSFIKNCKENDDTNGLGEKRLIFKQYQGDEGKEFLVKFGEVFAFEEDGSTTLISPDTVEQPSIYDCMFFSLPKYLWNTSIGRLFNRNTTEPTGKKLGKRKPKKNIKKEPKVYEIENDNDTYEDVKKRK</sequence>
<dbReference type="PANTHER" id="PTHR44653">
    <property type="entry name" value="DNAJ HOMOLOG SUBFAMILY C MEMBER 1"/>
    <property type="match status" value="1"/>
</dbReference>
<name>G8BTW4_TETPH</name>
<dbReference type="GO" id="GO:0006457">
    <property type="term" value="P:protein folding"/>
    <property type="evidence" value="ECO:0007669"/>
    <property type="project" value="EnsemblFungi"/>
</dbReference>
<proteinExistence type="inferred from homology"/>
<dbReference type="Gene3D" id="1.10.287.110">
    <property type="entry name" value="DnaJ domain"/>
    <property type="match status" value="1"/>
</dbReference>
<comment type="subcellular location">
    <subcellularLocation>
        <location evidence="1">Endoplasmic reticulum membrane</location>
        <topology evidence="1">Single-pass membrane protein</topology>
    </subcellularLocation>
</comment>
<evidence type="ECO:0000256" key="1">
    <source>
        <dbReference type="ARBA" id="ARBA00004389"/>
    </source>
</evidence>
<dbReference type="AlphaFoldDB" id="G8BTW4"/>
<keyword evidence="14" id="KW-1185">Reference proteome</keyword>
<keyword evidence="4" id="KW-0256">Endoplasmic reticulum</keyword>
<dbReference type="Proteomes" id="UP000005666">
    <property type="component" value="Chromosome 5"/>
</dbReference>
<feature type="compositionally biased region" description="Basic residues" evidence="9">
    <location>
        <begin position="257"/>
        <end position="267"/>
    </location>
</feature>
<evidence type="ECO:0000256" key="11">
    <source>
        <dbReference type="SAM" id="SignalP"/>
    </source>
</evidence>
<reference evidence="13 14" key="1">
    <citation type="journal article" date="2011" name="Proc. Natl. Acad. Sci. U.S.A.">
        <title>Evolutionary erosion of yeast sex chromosomes by mating-type switching accidents.</title>
        <authorList>
            <person name="Gordon J.L."/>
            <person name="Armisen D."/>
            <person name="Proux-Wera E."/>
            <person name="Oheigeartaigh S.S."/>
            <person name="Byrne K.P."/>
            <person name="Wolfe K.H."/>
        </authorList>
    </citation>
    <scope>NUCLEOTIDE SEQUENCE [LARGE SCALE GENOMIC DNA]</scope>
    <source>
        <strain evidence="14">ATCC 24235 / CBS 4417 / NBRC 1672 / NRRL Y-8282 / UCD 70-5</strain>
    </source>
</reference>
<dbReference type="EMBL" id="HE612860">
    <property type="protein sequence ID" value="CCE63342.1"/>
    <property type="molecule type" value="Genomic_DNA"/>
</dbReference>
<dbReference type="RefSeq" id="XP_003685776.1">
    <property type="nucleotide sequence ID" value="XM_003685728.1"/>
</dbReference>
<keyword evidence="3 11" id="KW-0732">Signal</keyword>
<protein>
    <recommendedName>
        <fullName evidence="12">J domain-containing protein</fullName>
    </recommendedName>
</protein>
<evidence type="ECO:0000256" key="3">
    <source>
        <dbReference type="ARBA" id="ARBA00022729"/>
    </source>
</evidence>
<evidence type="ECO:0000256" key="8">
    <source>
        <dbReference type="ARBA" id="ARBA00061004"/>
    </source>
</evidence>
<feature type="signal peptide" evidence="11">
    <location>
        <begin position="1"/>
        <end position="21"/>
    </location>
</feature>
<feature type="region of interest" description="Disordered" evidence="9">
    <location>
        <begin position="249"/>
        <end position="273"/>
    </location>
</feature>
<dbReference type="InterPro" id="IPR036869">
    <property type="entry name" value="J_dom_sf"/>
</dbReference>
<dbReference type="PANTHER" id="PTHR44653:SF2">
    <property type="entry name" value="DNAJ HOMOLOG SUBFAMILY C MEMBER 1"/>
    <property type="match status" value="1"/>
</dbReference>
<organism evidence="13 14">
    <name type="scientific">Tetrapisispora phaffii (strain ATCC 24235 / CBS 4417 / NBRC 1672 / NRRL Y-8282 / UCD 70-5)</name>
    <name type="common">Yeast</name>
    <name type="synonym">Fabospora phaffii</name>
    <dbReference type="NCBI Taxonomy" id="1071381"/>
    <lineage>
        <taxon>Eukaryota</taxon>
        <taxon>Fungi</taxon>
        <taxon>Dikarya</taxon>
        <taxon>Ascomycota</taxon>
        <taxon>Saccharomycotina</taxon>
        <taxon>Saccharomycetes</taxon>
        <taxon>Saccharomycetales</taxon>
        <taxon>Saccharomycetaceae</taxon>
        <taxon>Tetrapisispora</taxon>
    </lineage>
</organism>
<evidence type="ECO:0000313" key="13">
    <source>
        <dbReference type="EMBL" id="CCE63342.1"/>
    </source>
</evidence>
<keyword evidence="5 10" id="KW-1133">Transmembrane helix</keyword>
<evidence type="ECO:0000259" key="12">
    <source>
        <dbReference type="PROSITE" id="PS50076"/>
    </source>
</evidence>
<evidence type="ECO:0000313" key="14">
    <source>
        <dbReference type="Proteomes" id="UP000005666"/>
    </source>
</evidence>
<dbReference type="GeneID" id="11531520"/>
<keyword evidence="7" id="KW-0143">Chaperone</keyword>
<dbReference type="InterPro" id="IPR001623">
    <property type="entry name" value="DnaJ_domain"/>
</dbReference>
<dbReference type="InterPro" id="IPR052606">
    <property type="entry name" value="DnaJ_domain_protein"/>
</dbReference>
<evidence type="ECO:0000256" key="10">
    <source>
        <dbReference type="SAM" id="Phobius"/>
    </source>
</evidence>
<dbReference type="OMA" id="RRYDYFY"/>
<dbReference type="SMART" id="SM00271">
    <property type="entry name" value="DnaJ"/>
    <property type="match status" value="1"/>
</dbReference>
<gene>
    <name evidence="13" type="primary">TPHA0E02500</name>
    <name evidence="13" type="ordered locus">TPHA_0E02500</name>
</gene>
<dbReference type="FunFam" id="1.10.287.110:FF:000116">
    <property type="entry name" value="Erj5p"/>
    <property type="match status" value="1"/>
</dbReference>
<dbReference type="Pfam" id="PF00226">
    <property type="entry name" value="DnaJ"/>
    <property type="match status" value="1"/>
</dbReference>
<keyword evidence="6 10" id="KW-0472">Membrane</keyword>
<feature type="domain" description="J" evidence="12">
    <location>
        <begin position="45"/>
        <end position="109"/>
    </location>
</feature>
<feature type="transmembrane region" description="Helical" evidence="10">
    <location>
        <begin position="133"/>
        <end position="153"/>
    </location>
</feature>
<dbReference type="eggNOG" id="KOG0724">
    <property type="taxonomic scope" value="Eukaryota"/>
</dbReference>
<feature type="chain" id="PRO_5003508700" description="J domain-containing protein" evidence="11">
    <location>
        <begin position="22"/>
        <end position="290"/>
    </location>
</feature>
<dbReference type="SUPFAM" id="SSF46565">
    <property type="entry name" value="Chaperone J-domain"/>
    <property type="match status" value="1"/>
</dbReference>
<accession>G8BTW4</accession>
<dbReference type="OrthoDB" id="413400at2759"/>
<keyword evidence="2 10" id="KW-0812">Transmembrane</keyword>
<evidence type="ECO:0000256" key="5">
    <source>
        <dbReference type="ARBA" id="ARBA00022989"/>
    </source>
</evidence>
<dbReference type="GO" id="GO:0005789">
    <property type="term" value="C:endoplasmic reticulum membrane"/>
    <property type="evidence" value="ECO:0007669"/>
    <property type="project" value="UniProtKB-SubCell"/>
</dbReference>
<evidence type="ECO:0000256" key="2">
    <source>
        <dbReference type="ARBA" id="ARBA00022692"/>
    </source>
</evidence>
<evidence type="ECO:0000256" key="4">
    <source>
        <dbReference type="ARBA" id="ARBA00022824"/>
    </source>
</evidence>
<evidence type="ECO:0000256" key="6">
    <source>
        <dbReference type="ARBA" id="ARBA00023136"/>
    </source>
</evidence>
<comment type="similarity">
    <text evidence="8">Belongs to the DnaJ family.</text>
</comment>
<evidence type="ECO:0000256" key="9">
    <source>
        <dbReference type="SAM" id="MobiDB-lite"/>
    </source>
</evidence>
<dbReference type="KEGG" id="tpf:TPHA_0E02500"/>